<evidence type="ECO:0000256" key="6">
    <source>
        <dbReference type="SAM" id="Phobius"/>
    </source>
</evidence>
<evidence type="ECO:0000313" key="8">
    <source>
        <dbReference type="EMBL" id="EEX04464.1"/>
    </source>
</evidence>
<proteinExistence type="inferred from homology"/>
<accession>D0C649</accession>
<feature type="transmembrane region" description="Helical" evidence="6">
    <location>
        <begin position="150"/>
        <end position="167"/>
    </location>
</feature>
<feature type="transmembrane region" description="Helical" evidence="6">
    <location>
        <begin position="266"/>
        <end position="286"/>
    </location>
</feature>
<dbReference type="Proteomes" id="UP000005740">
    <property type="component" value="Unassembled WGS sequence"/>
</dbReference>
<dbReference type="InterPro" id="IPR000620">
    <property type="entry name" value="EamA_dom"/>
</dbReference>
<dbReference type="InterPro" id="IPR037185">
    <property type="entry name" value="EmrE-like"/>
</dbReference>
<sequence length="287" mass="31788">MQMVLIFAAALCSVLVSVLLKNLKKKGYQPMQMIAWNYASASLLCYLWFKPDIQHISIQHTPWWLIVALGVILPSIFLCLAKSLEYAGIVKTEIAQRLSVVLSLLAAYFFFQEQFNSLKLLGIGLGIFAVLLILLGHFNESSRSQSKKAIFALMSVWFGYAAVDILLKYTSSLGLQFTLTLNLIFITAFVLSIIYLIFQKNSAWHFKNTFAGLMLGALNFSNIALYVKAHILLKDSPAIVFASMNILVVLLGIVCGVLLYKEKLKLPTLVGIILGISGLVSLALAMK</sequence>
<feature type="transmembrane region" description="Helical" evidence="6">
    <location>
        <begin position="118"/>
        <end position="138"/>
    </location>
</feature>
<feature type="transmembrane region" description="Helical" evidence="6">
    <location>
        <begin position="61"/>
        <end position="82"/>
    </location>
</feature>
<dbReference type="AlphaFoldDB" id="D0C649"/>
<evidence type="ECO:0000256" key="1">
    <source>
        <dbReference type="ARBA" id="ARBA00004141"/>
    </source>
</evidence>
<dbReference type="BioCyc" id="ABAU575584-HMP:GM69-234-MONOMER"/>
<dbReference type="Gene3D" id="1.10.3730.20">
    <property type="match status" value="1"/>
</dbReference>
<dbReference type="PANTHER" id="PTHR32322:SF2">
    <property type="entry name" value="EAMA DOMAIN-CONTAINING PROTEIN"/>
    <property type="match status" value="1"/>
</dbReference>
<evidence type="ECO:0000259" key="7">
    <source>
        <dbReference type="Pfam" id="PF00892"/>
    </source>
</evidence>
<dbReference type="InterPro" id="IPR050638">
    <property type="entry name" value="AA-Vitamin_Transporters"/>
</dbReference>
<comment type="subcellular location">
    <subcellularLocation>
        <location evidence="1">Membrane</location>
        <topology evidence="1">Multi-pass membrane protein</topology>
    </subcellularLocation>
</comment>
<evidence type="ECO:0000256" key="3">
    <source>
        <dbReference type="ARBA" id="ARBA00022692"/>
    </source>
</evidence>
<evidence type="ECO:0000256" key="2">
    <source>
        <dbReference type="ARBA" id="ARBA00007362"/>
    </source>
</evidence>
<feature type="domain" description="EamA" evidence="7">
    <location>
        <begin position="3"/>
        <end position="134"/>
    </location>
</feature>
<keyword evidence="4 6" id="KW-1133">Transmembrane helix</keyword>
<protein>
    <submittedName>
        <fullName evidence="8">Putative membrane protein</fullName>
    </submittedName>
</protein>
<name>D0C649_ACIB2</name>
<feature type="transmembrane region" description="Helical" evidence="6">
    <location>
        <begin position="179"/>
        <end position="198"/>
    </location>
</feature>
<gene>
    <name evidence="8" type="ORF">HMPREF0010_00229</name>
</gene>
<feature type="transmembrane region" description="Helical" evidence="6">
    <location>
        <begin position="30"/>
        <end position="49"/>
    </location>
</feature>
<evidence type="ECO:0000256" key="5">
    <source>
        <dbReference type="ARBA" id="ARBA00023136"/>
    </source>
</evidence>
<dbReference type="EMBL" id="GG704572">
    <property type="protein sequence ID" value="EEX04464.1"/>
    <property type="molecule type" value="Genomic_DNA"/>
</dbReference>
<evidence type="ECO:0000313" key="9">
    <source>
        <dbReference type="Proteomes" id="UP000005740"/>
    </source>
</evidence>
<dbReference type="PANTHER" id="PTHR32322">
    <property type="entry name" value="INNER MEMBRANE TRANSPORTER"/>
    <property type="match status" value="1"/>
</dbReference>
<organism evidence="8 9">
    <name type="scientific">Acinetobacter baumannii (strain ATCC 19606 / DSM 30007 / JCM 6841 / CCUG 19606 / CIP 70.34 / NBRC 109757 / NCIMB 12457 / NCTC 12156 / 81)</name>
    <dbReference type="NCBI Taxonomy" id="575584"/>
    <lineage>
        <taxon>Bacteria</taxon>
        <taxon>Pseudomonadati</taxon>
        <taxon>Pseudomonadota</taxon>
        <taxon>Gammaproteobacteria</taxon>
        <taxon>Moraxellales</taxon>
        <taxon>Moraxellaceae</taxon>
        <taxon>Acinetobacter</taxon>
        <taxon>Acinetobacter calcoaceticus/baumannii complex</taxon>
    </lineage>
</organism>
<keyword evidence="3 6" id="KW-0812">Transmembrane</keyword>
<dbReference type="SUPFAM" id="SSF103481">
    <property type="entry name" value="Multidrug resistance efflux transporter EmrE"/>
    <property type="match status" value="2"/>
</dbReference>
<keyword evidence="5 6" id="KW-0472">Membrane</keyword>
<dbReference type="Pfam" id="PF00892">
    <property type="entry name" value="EamA"/>
    <property type="match status" value="1"/>
</dbReference>
<feature type="transmembrane region" description="Helical" evidence="6">
    <location>
        <begin position="94"/>
        <end position="111"/>
    </location>
</feature>
<dbReference type="GO" id="GO:0016020">
    <property type="term" value="C:membrane"/>
    <property type="evidence" value="ECO:0007669"/>
    <property type="project" value="UniProtKB-SubCell"/>
</dbReference>
<evidence type="ECO:0000256" key="4">
    <source>
        <dbReference type="ARBA" id="ARBA00022989"/>
    </source>
</evidence>
<comment type="similarity">
    <text evidence="2">Belongs to the EamA transporter family.</text>
</comment>
<feature type="transmembrane region" description="Helical" evidence="6">
    <location>
        <begin position="239"/>
        <end position="260"/>
    </location>
</feature>
<feature type="transmembrane region" description="Helical" evidence="6">
    <location>
        <begin position="210"/>
        <end position="227"/>
    </location>
</feature>
<reference evidence="9" key="1">
    <citation type="journal article" date="2012" name="PLoS ONE">
        <title>The success of Acinetobacter species; genetic, metabolic and virulence attributes.</title>
        <authorList>
            <person name="Peleg A.Y."/>
            <person name="de Breij A."/>
            <person name="Adams M.D."/>
            <person name="Cerqueira G.M."/>
            <person name="Mocali S."/>
            <person name="Galardini M."/>
            <person name="Nibbering P.H."/>
            <person name="Earl A.M."/>
            <person name="Ward D.V."/>
            <person name="Paterson D.L."/>
            <person name="Seifert H."/>
            <person name="Dijkshoorn L."/>
        </authorList>
    </citation>
    <scope>NUCLEOTIDE SEQUENCE [LARGE SCALE GENOMIC DNA]</scope>
    <source>
        <strain evidence="9">ATCC 19606 / DSM 30007 / JCM 6841 / CCUG 19606 / CIP 70.34 / NBRC 109757 / NCIMB 12457 / NCTC 12156 / 81</strain>
    </source>
</reference>